<feature type="signal peptide" evidence="1">
    <location>
        <begin position="1"/>
        <end position="18"/>
    </location>
</feature>
<keyword evidence="1" id="KW-0732">Signal</keyword>
<reference evidence="2" key="1">
    <citation type="journal article" date="2014" name="Int. J. Syst. Evol. Microbiol.">
        <title>Complete genome sequence of Corynebacterium casei LMG S-19264T (=DSM 44701T), isolated from a smear-ripened cheese.</title>
        <authorList>
            <consortium name="US DOE Joint Genome Institute (JGI-PGF)"/>
            <person name="Walter F."/>
            <person name="Albersmeier A."/>
            <person name="Kalinowski J."/>
            <person name="Ruckert C."/>
        </authorList>
    </citation>
    <scope>NUCLEOTIDE SEQUENCE</scope>
    <source>
        <strain evidence="2">VKM B-2748</strain>
    </source>
</reference>
<evidence type="ECO:0000256" key="1">
    <source>
        <dbReference type="SAM" id="SignalP"/>
    </source>
</evidence>
<dbReference type="RefSeq" id="WP_271198963.1">
    <property type="nucleotide sequence ID" value="NZ_BSFL01000001.1"/>
</dbReference>
<protein>
    <submittedName>
        <fullName evidence="2">Uncharacterized protein</fullName>
    </submittedName>
</protein>
<name>A0A9W6JMB6_9HYPH</name>
<dbReference type="AlphaFoldDB" id="A0A9W6JMB6"/>
<accession>A0A9W6JMB6</accession>
<evidence type="ECO:0000313" key="3">
    <source>
        <dbReference type="Proteomes" id="UP001143309"/>
    </source>
</evidence>
<feature type="chain" id="PRO_5040990617" evidence="1">
    <location>
        <begin position="19"/>
        <end position="174"/>
    </location>
</feature>
<gene>
    <name evidence="2" type="ORF">GCM10008174_01810</name>
</gene>
<evidence type="ECO:0000313" key="2">
    <source>
        <dbReference type="EMBL" id="GLK78440.1"/>
    </source>
</evidence>
<dbReference type="EMBL" id="BSFL01000001">
    <property type="protein sequence ID" value="GLK78440.1"/>
    <property type="molecule type" value="Genomic_DNA"/>
</dbReference>
<comment type="caution">
    <text evidence="2">The sequence shown here is derived from an EMBL/GenBank/DDBJ whole genome shotgun (WGS) entry which is preliminary data.</text>
</comment>
<reference evidence="2" key="2">
    <citation type="submission" date="2023-01" db="EMBL/GenBank/DDBJ databases">
        <authorList>
            <person name="Sun Q."/>
            <person name="Evtushenko L."/>
        </authorList>
    </citation>
    <scope>NUCLEOTIDE SEQUENCE</scope>
    <source>
        <strain evidence="2">VKM B-2748</strain>
    </source>
</reference>
<organism evidence="2 3">
    <name type="scientific">Methylopila turkensis</name>
    <dbReference type="NCBI Taxonomy" id="1437816"/>
    <lineage>
        <taxon>Bacteria</taxon>
        <taxon>Pseudomonadati</taxon>
        <taxon>Pseudomonadota</taxon>
        <taxon>Alphaproteobacteria</taxon>
        <taxon>Hyphomicrobiales</taxon>
        <taxon>Methylopilaceae</taxon>
        <taxon>Methylopila</taxon>
    </lineage>
</organism>
<proteinExistence type="predicted"/>
<sequence length="174" mass="19079">MRSAALAFAVMAAVLVLAAPEARAGCFDDCFGSKMQSDTDDIVAKDFARECRATCDAQSAERMERAGLDPARLKACKAERLSLAQFRDVRAASPSYRVQSNIFLWDVVNPYPDKALTRIEVSTQTLELQELTLTGTGLAPPSSTATFVIPEFYEGYPAVRFTAKIRAIWACEVK</sequence>
<keyword evidence="3" id="KW-1185">Reference proteome</keyword>
<dbReference type="Proteomes" id="UP001143309">
    <property type="component" value="Unassembled WGS sequence"/>
</dbReference>